<evidence type="ECO:0000313" key="1">
    <source>
        <dbReference type="EMBL" id="KAK1535383.1"/>
    </source>
</evidence>
<accession>A0ABQ9SFC7</accession>
<gene>
    <name evidence="1" type="ORF">CPAR01_08925</name>
</gene>
<comment type="caution">
    <text evidence="1">The sequence shown here is derived from an EMBL/GenBank/DDBJ whole genome shotgun (WGS) entry which is preliminary data.</text>
</comment>
<dbReference type="RefSeq" id="XP_060347322.1">
    <property type="nucleotide sequence ID" value="XM_060493192.1"/>
</dbReference>
<protein>
    <submittedName>
        <fullName evidence="1">Uncharacterized protein</fullName>
    </submittedName>
</protein>
<reference evidence="1 2" key="1">
    <citation type="submission" date="2016-10" db="EMBL/GenBank/DDBJ databases">
        <title>The genome sequence of Colletotrichum fioriniae PJ7.</title>
        <authorList>
            <person name="Baroncelli R."/>
        </authorList>
    </citation>
    <scope>NUCLEOTIDE SEQUENCE [LARGE SCALE GENOMIC DNA]</scope>
    <source>
        <strain evidence="1 2">IMI 384185</strain>
    </source>
</reference>
<organism evidence="1 2">
    <name type="scientific">Colletotrichum paranaense</name>
    <dbReference type="NCBI Taxonomy" id="1914294"/>
    <lineage>
        <taxon>Eukaryota</taxon>
        <taxon>Fungi</taxon>
        <taxon>Dikarya</taxon>
        <taxon>Ascomycota</taxon>
        <taxon>Pezizomycotina</taxon>
        <taxon>Sordariomycetes</taxon>
        <taxon>Hypocreomycetidae</taxon>
        <taxon>Glomerellales</taxon>
        <taxon>Glomerellaceae</taxon>
        <taxon>Colletotrichum</taxon>
        <taxon>Colletotrichum acutatum species complex</taxon>
    </lineage>
</organism>
<keyword evidence="2" id="KW-1185">Reference proteome</keyword>
<name>A0ABQ9SFC7_9PEZI</name>
<dbReference type="Proteomes" id="UP001241169">
    <property type="component" value="Unassembled WGS sequence"/>
</dbReference>
<evidence type="ECO:0000313" key="2">
    <source>
        <dbReference type="Proteomes" id="UP001241169"/>
    </source>
</evidence>
<sequence>MQSRKLLHTPSCQTAKDPFLGVCRSPRISSGLPSCHYTIAQCFVTTLEREPVPLTREFTVQRLCAGDEGYMSPTPHATASTYNHHGPSCIR</sequence>
<proteinExistence type="predicted"/>
<dbReference type="GeneID" id="85377091"/>
<dbReference type="EMBL" id="MOPA01000007">
    <property type="protein sequence ID" value="KAK1535383.1"/>
    <property type="molecule type" value="Genomic_DNA"/>
</dbReference>